<organism evidence="3">
    <name type="scientific">Vibrio sp. FF_482</name>
    <dbReference type="NCBI Taxonomy" id="1652836"/>
    <lineage>
        <taxon>Bacteria</taxon>
        <taxon>Pseudomonadati</taxon>
        <taxon>Pseudomonadota</taxon>
        <taxon>Gammaproteobacteria</taxon>
        <taxon>Vibrionales</taxon>
        <taxon>Vibrionaceae</taxon>
        <taxon>Vibrio</taxon>
    </lineage>
</organism>
<feature type="domain" description="Anti-CBASS protein Acb1-like N-terminal" evidence="2">
    <location>
        <begin position="24"/>
        <end position="371"/>
    </location>
</feature>
<evidence type="ECO:0000313" key="3">
    <source>
        <dbReference type="EMBL" id="AKN36673.1"/>
    </source>
</evidence>
<dbReference type="EMBL" id="KP795504">
    <property type="protein sequence ID" value="AKN36673.1"/>
    <property type="molecule type" value="Genomic_DNA"/>
</dbReference>
<evidence type="ECO:0000259" key="2">
    <source>
        <dbReference type="Pfam" id="PF06381"/>
    </source>
</evidence>
<name>A0A0H3ZKR0_9VIBR</name>
<evidence type="ECO:0000256" key="1">
    <source>
        <dbReference type="SAM" id="MobiDB-lite"/>
    </source>
</evidence>
<reference evidence="3" key="1">
    <citation type="journal article" date="2015" name="MBio">
        <title>Eco-Evolutionary Dynamics of Episomes among Ecologically Cohesive Bacterial Populations.</title>
        <authorList>
            <person name="Xue H."/>
            <person name="Cordero O.X."/>
            <person name="Camas F.M."/>
            <person name="Trimble W."/>
            <person name="Meyer F."/>
            <person name="Guglielmini J."/>
            <person name="Rocha E.P."/>
            <person name="Polz M.F."/>
        </authorList>
    </citation>
    <scope>NUCLEOTIDE SEQUENCE</scope>
    <source>
        <strain evidence="3">FF_482</strain>
    </source>
</reference>
<protein>
    <recommendedName>
        <fullName evidence="2">Anti-CBASS protein Acb1-like N-terminal domain-containing protein</fullName>
    </recommendedName>
</protein>
<dbReference type="InterPro" id="IPR024459">
    <property type="entry name" value="Acb1-like_N"/>
</dbReference>
<sequence length="427" mass="49525">MFNWLFDNWPWSAAGKERSAFRAIDTIYQTNWLARRGIDQPVEDMFKAWRRWDKPHREEMKKAEKKHKLKKLYKDSTRYARLYGGIVVIPLLKGQDDLEKPLDLDSIEKGDLIKFLIFDRWYVGKTEVNYTNPVADDYLRPKYYTLPLERKGQSMRVHYSRVIERSGLEVPLHQKRQGILWGMSWLLPVLDTINQYTRAIDSTARLIDEQTIDVLKKEGWAESSTTEQREEMETHMDWVARIKRTRRMMVGDKKDEFDRKTITTSGVSNMIDALQEDVSGGFRMPVTLLFGKAKAGMSGDTNDGDIRNYNNTLVSQQDEIGESMELADEIVIRSTYGEMPENIEYDWSPLDAMTGTEKAKALSDTVDAAQKAIESGMIAPEETRPIFDNDSDFMLDETKYKAHVEELKRTEAEANQPKQTKQSEESE</sequence>
<proteinExistence type="predicted"/>
<dbReference type="Pfam" id="PF06381">
    <property type="entry name" value="Phage_portal_3"/>
    <property type="match status" value="1"/>
</dbReference>
<accession>A0A0H3ZKR0</accession>
<feature type="region of interest" description="Disordered" evidence="1">
    <location>
        <begin position="406"/>
        <end position="427"/>
    </location>
</feature>
<dbReference type="AlphaFoldDB" id="A0A0H3ZKR0"/>